<gene>
    <name evidence="1" type="ORF">M0H32_20855</name>
</gene>
<keyword evidence="2" id="KW-1185">Reference proteome</keyword>
<dbReference type="EMBL" id="JALNMJ010000017">
    <property type="protein sequence ID" value="MCK7614625.1"/>
    <property type="molecule type" value="Genomic_DNA"/>
</dbReference>
<evidence type="ECO:0000313" key="2">
    <source>
        <dbReference type="Proteomes" id="UP001431221"/>
    </source>
</evidence>
<dbReference type="RefSeq" id="WP_248157306.1">
    <property type="nucleotide sequence ID" value="NZ_JALNMJ010000017.1"/>
</dbReference>
<protein>
    <submittedName>
        <fullName evidence="1">Uncharacterized protein</fullName>
    </submittedName>
</protein>
<dbReference type="Proteomes" id="UP001431221">
    <property type="component" value="Unassembled WGS sequence"/>
</dbReference>
<accession>A0ABT0GZJ7</accession>
<reference evidence="1" key="1">
    <citation type="submission" date="2022-04" db="EMBL/GenBank/DDBJ databases">
        <title>Roseibium sp. CAU 1639 isolated from mud.</title>
        <authorList>
            <person name="Kim W."/>
        </authorList>
    </citation>
    <scope>NUCLEOTIDE SEQUENCE</scope>
    <source>
        <strain evidence="1">CAU 1639</strain>
    </source>
</reference>
<name>A0ABT0GZJ7_9HYPH</name>
<evidence type="ECO:0000313" key="1">
    <source>
        <dbReference type="EMBL" id="MCK7614625.1"/>
    </source>
</evidence>
<sequence>MERLFLLPLTHVLSGDPPIRKAFAGFGGLWASCAPFCTGFELFRLVLNRACVITF</sequence>
<comment type="caution">
    <text evidence="1">The sequence shown here is derived from an EMBL/GenBank/DDBJ whole genome shotgun (WGS) entry which is preliminary data.</text>
</comment>
<dbReference type="PROSITE" id="PS51257">
    <property type="entry name" value="PROKAR_LIPOPROTEIN"/>
    <property type="match status" value="1"/>
</dbReference>
<organism evidence="1 2">
    <name type="scientific">Roseibium sediminicola</name>
    <dbReference type="NCBI Taxonomy" id="2933272"/>
    <lineage>
        <taxon>Bacteria</taxon>
        <taxon>Pseudomonadati</taxon>
        <taxon>Pseudomonadota</taxon>
        <taxon>Alphaproteobacteria</taxon>
        <taxon>Hyphomicrobiales</taxon>
        <taxon>Stappiaceae</taxon>
        <taxon>Roseibium</taxon>
    </lineage>
</organism>
<proteinExistence type="predicted"/>